<dbReference type="AlphaFoldDB" id="A0A382U448"/>
<gene>
    <name evidence="2" type="ORF">METZ01_LOCUS381322</name>
</gene>
<sequence length="169" mass="18684">MVLGGIAVAWISATQQQTEHATTAMGGNDMVNMEAPDFVLPDLENKPVKLSDFEGQVRIVDFWATWCPPCREEIPHFQALHEQYGDNGLTIIGISLDQNGAEAVIPFGRKMKMTYTSVIGNPEVAQAYGGIQYIPTTFMIDKRGRIFRKYVGYTDLATLEGDVKALLAQ</sequence>
<dbReference type="GO" id="GO:0016209">
    <property type="term" value="F:antioxidant activity"/>
    <property type="evidence" value="ECO:0007669"/>
    <property type="project" value="InterPro"/>
</dbReference>
<dbReference type="InterPro" id="IPR050553">
    <property type="entry name" value="Thioredoxin_ResA/DsbE_sf"/>
</dbReference>
<organism evidence="2">
    <name type="scientific">marine metagenome</name>
    <dbReference type="NCBI Taxonomy" id="408172"/>
    <lineage>
        <taxon>unclassified sequences</taxon>
        <taxon>metagenomes</taxon>
        <taxon>ecological metagenomes</taxon>
    </lineage>
</organism>
<dbReference type="GO" id="GO:0016491">
    <property type="term" value="F:oxidoreductase activity"/>
    <property type="evidence" value="ECO:0007669"/>
    <property type="project" value="InterPro"/>
</dbReference>
<dbReference type="Gene3D" id="3.40.30.10">
    <property type="entry name" value="Glutaredoxin"/>
    <property type="match status" value="1"/>
</dbReference>
<dbReference type="PROSITE" id="PS51352">
    <property type="entry name" value="THIOREDOXIN_2"/>
    <property type="match status" value="1"/>
</dbReference>
<dbReference type="PANTHER" id="PTHR42852">
    <property type="entry name" value="THIOL:DISULFIDE INTERCHANGE PROTEIN DSBE"/>
    <property type="match status" value="1"/>
</dbReference>
<protein>
    <recommendedName>
        <fullName evidence="1">Thioredoxin domain-containing protein</fullName>
    </recommendedName>
</protein>
<feature type="domain" description="Thioredoxin" evidence="1">
    <location>
        <begin position="29"/>
        <end position="168"/>
    </location>
</feature>
<proteinExistence type="predicted"/>
<evidence type="ECO:0000259" key="1">
    <source>
        <dbReference type="PROSITE" id="PS51352"/>
    </source>
</evidence>
<dbReference type="EMBL" id="UINC01140992">
    <property type="protein sequence ID" value="SVD28468.1"/>
    <property type="molecule type" value="Genomic_DNA"/>
</dbReference>
<dbReference type="PANTHER" id="PTHR42852:SF13">
    <property type="entry name" value="PROTEIN DIPZ"/>
    <property type="match status" value="1"/>
</dbReference>
<accession>A0A382U448</accession>
<dbReference type="SUPFAM" id="SSF52833">
    <property type="entry name" value="Thioredoxin-like"/>
    <property type="match status" value="1"/>
</dbReference>
<dbReference type="InterPro" id="IPR036249">
    <property type="entry name" value="Thioredoxin-like_sf"/>
</dbReference>
<reference evidence="2" key="1">
    <citation type="submission" date="2018-05" db="EMBL/GenBank/DDBJ databases">
        <authorList>
            <person name="Lanie J.A."/>
            <person name="Ng W.-L."/>
            <person name="Kazmierczak K.M."/>
            <person name="Andrzejewski T.M."/>
            <person name="Davidsen T.M."/>
            <person name="Wayne K.J."/>
            <person name="Tettelin H."/>
            <person name="Glass J.I."/>
            <person name="Rusch D."/>
            <person name="Podicherti R."/>
            <person name="Tsui H.-C.T."/>
            <person name="Winkler M.E."/>
        </authorList>
    </citation>
    <scope>NUCLEOTIDE SEQUENCE</scope>
</reference>
<name>A0A382U448_9ZZZZ</name>
<dbReference type="PROSITE" id="PS00194">
    <property type="entry name" value="THIOREDOXIN_1"/>
    <property type="match status" value="1"/>
</dbReference>
<dbReference type="CDD" id="cd02966">
    <property type="entry name" value="TlpA_like_family"/>
    <property type="match status" value="1"/>
</dbReference>
<dbReference type="InterPro" id="IPR017937">
    <property type="entry name" value="Thioredoxin_CS"/>
</dbReference>
<evidence type="ECO:0000313" key="2">
    <source>
        <dbReference type="EMBL" id="SVD28468.1"/>
    </source>
</evidence>
<dbReference type="InterPro" id="IPR013766">
    <property type="entry name" value="Thioredoxin_domain"/>
</dbReference>
<dbReference type="Pfam" id="PF00578">
    <property type="entry name" value="AhpC-TSA"/>
    <property type="match status" value="1"/>
</dbReference>
<dbReference type="InterPro" id="IPR000866">
    <property type="entry name" value="AhpC/TSA"/>
</dbReference>